<dbReference type="RefSeq" id="WP_142113064.1">
    <property type="nucleotide sequence ID" value="NZ_BAAATB010000006.1"/>
</dbReference>
<evidence type="ECO:0000313" key="4">
    <source>
        <dbReference type="EMBL" id="TQK77233.1"/>
    </source>
</evidence>
<dbReference type="InterPro" id="IPR006439">
    <property type="entry name" value="HAD-SF_hydro_IA"/>
</dbReference>
<dbReference type="InterPro" id="IPR023214">
    <property type="entry name" value="HAD_sf"/>
</dbReference>
<dbReference type="AlphaFoldDB" id="A0A542SRK3"/>
<dbReference type="Pfam" id="PF00702">
    <property type="entry name" value="Hydrolase"/>
    <property type="match status" value="1"/>
</dbReference>
<protein>
    <submittedName>
        <fullName evidence="4">Putative hydrolase of the HAD superfamily</fullName>
    </submittedName>
</protein>
<evidence type="ECO:0000256" key="2">
    <source>
        <dbReference type="ARBA" id="ARBA00022801"/>
    </source>
</evidence>
<evidence type="ECO:0000256" key="3">
    <source>
        <dbReference type="ARBA" id="ARBA00022842"/>
    </source>
</evidence>
<keyword evidence="3" id="KW-0460">Magnesium</keyword>
<reference evidence="4 5" key="1">
    <citation type="submission" date="2019-06" db="EMBL/GenBank/DDBJ databases">
        <title>Sequencing the genomes of 1000 actinobacteria strains.</title>
        <authorList>
            <person name="Klenk H.-P."/>
        </authorList>
    </citation>
    <scope>NUCLEOTIDE SEQUENCE [LARGE SCALE GENOMIC DNA]</scope>
    <source>
        <strain evidence="4 5">DSM 10596</strain>
    </source>
</reference>
<name>A0A542SRK3_9MICO</name>
<accession>A0A542SRK3</accession>
<dbReference type="PANTHER" id="PTHR46470">
    <property type="entry name" value="N-ACYLNEURAMINATE-9-PHOSPHATASE"/>
    <property type="match status" value="1"/>
</dbReference>
<dbReference type="GO" id="GO:0016787">
    <property type="term" value="F:hydrolase activity"/>
    <property type="evidence" value="ECO:0007669"/>
    <property type="project" value="UniProtKB-KW"/>
</dbReference>
<evidence type="ECO:0000313" key="5">
    <source>
        <dbReference type="Proteomes" id="UP000316181"/>
    </source>
</evidence>
<dbReference type="EMBL" id="VFNV01000001">
    <property type="protein sequence ID" value="TQK77233.1"/>
    <property type="molecule type" value="Genomic_DNA"/>
</dbReference>
<dbReference type="InterPro" id="IPR036412">
    <property type="entry name" value="HAD-like_sf"/>
</dbReference>
<comment type="caution">
    <text evidence="4">The sequence shown here is derived from an EMBL/GenBank/DDBJ whole genome shotgun (WGS) entry which is preliminary data.</text>
</comment>
<dbReference type="Gene3D" id="1.20.120.1600">
    <property type="match status" value="1"/>
</dbReference>
<dbReference type="NCBIfam" id="TIGR01549">
    <property type="entry name" value="HAD-SF-IA-v1"/>
    <property type="match status" value="1"/>
</dbReference>
<comment type="cofactor">
    <cofactor evidence="1">
        <name>Mg(2+)</name>
        <dbReference type="ChEBI" id="CHEBI:18420"/>
    </cofactor>
</comment>
<dbReference type="NCBIfam" id="TIGR01509">
    <property type="entry name" value="HAD-SF-IA-v3"/>
    <property type="match status" value="1"/>
</dbReference>
<dbReference type="SFLD" id="SFLDG01129">
    <property type="entry name" value="C1.5:_HAD__Beta-PGM__Phosphata"/>
    <property type="match status" value="1"/>
</dbReference>
<dbReference type="GO" id="GO:0044281">
    <property type="term" value="P:small molecule metabolic process"/>
    <property type="evidence" value="ECO:0007669"/>
    <property type="project" value="UniProtKB-ARBA"/>
</dbReference>
<keyword evidence="2 4" id="KW-0378">Hydrolase</keyword>
<evidence type="ECO:0000256" key="1">
    <source>
        <dbReference type="ARBA" id="ARBA00001946"/>
    </source>
</evidence>
<keyword evidence="5" id="KW-1185">Reference proteome</keyword>
<dbReference type="SUPFAM" id="SSF56784">
    <property type="entry name" value="HAD-like"/>
    <property type="match status" value="1"/>
</dbReference>
<dbReference type="PANTHER" id="PTHR46470:SF4">
    <property type="entry name" value="5-AMINO-6-(5-PHOSPHO-D-RIBITYLAMINO)URACIL PHOSPHATASE YIGB"/>
    <property type="match status" value="1"/>
</dbReference>
<dbReference type="SFLD" id="SFLDS00003">
    <property type="entry name" value="Haloacid_Dehalogenase"/>
    <property type="match status" value="1"/>
</dbReference>
<dbReference type="Gene3D" id="3.40.50.1000">
    <property type="entry name" value="HAD superfamily/HAD-like"/>
    <property type="match status" value="1"/>
</dbReference>
<dbReference type="InterPro" id="IPR051400">
    <property type="entry name" value="HAD-like_hydrolase"/>
</dbReference>
<sequence>MSAPLAGGLAALIVDVDDTIVDTKGAFARALSDVAATYLPDLPTERHAEVVALWRRDPDGYYRAYTRGEMGFGEQRLARAEQVQSTFGGSPIGAAGFAAWDAVFEQSFQRNWRAHPDARGLLEAAIAAGVRVGAVTNARTEYQERKLCAVGLADLVETVVGVDVFGQGKPDPRIFREACARLGAEPGRCAYIGDELDIDARAATQAGLRGVWLDRPGTRRGGPFDEDTAAAVADGIPIISALTDFTAQLASSSALGR</sequence>
<dbReference type="OrthoDB" id="9810501at2"/>
<organism evidence="4 5">
    <name type="scientific">Rarobacter incanus</name>
    <dbReference type="NCBI Taxonomy" id="153494"/>
    <lineage>
        <taxon>Bacteria</taxon>
        <taxon>Bacillati</taxon>
        <taxon>Actinomycetota</taxon>
        <taxon>Actinomycetes</taxon>
        <taxon>Micrococcales</taxon>
        <taxon>Rarobacteraceae</taxon>
        <taxon>Rarobacter</taxon>
    </lineage>
</organism>
<gene>
    <name evidence="4" type="ORF">FB389_1950</name>
</gene>
<dbReference type="Proteomes" id="UP000316181">
    <property type="component" value="Unassembled WGS sequence"/>
</dbReference>
<proteinExistence type="predicted"/>